<dbReference type="PANTHER" id="PTHR47968:SF36">
    <property type="entry name" value="KINESIN HEAVY CHAIN ISOFORM X1"/>
    <property type="match status" value="1"/>
</dbReference>
<dbReference type="SUPFAM" id="SSF52540">
    <property type="entry name" value="P-loop containing nucleoside triphosphate hydrolases"/>
    <property type="match status" value="1"/>
</dbReference>
<keyword evidence="3 4" id="KW-0505">Motor protein</keyword>
<organism evidence="7 8">
    <name type="scientific">Astrephomene gubernaculifera</name>
    <dbReference type="NCBI Taxonomy" id="47775"/>
    <lineage>
        <taxon>Eukaryota</taxon>
        <taxon>Viridiplantae</taxon>
        <taxon>Chlorophyta</taxon>
        <taxon>core chlorophytes</taxon>
        <taxon>Chlorophyceae</taxon>
        <taxon>CS clade</taxon>
        <taxon>Chlamydomonadales</taxon>
        <taxon>Astrephomenaceae</taxon>
        <taxon>Astrephomene</taxon>
    </lineage>
</organism>
<dbReference type="GO" id="GO:0007018">
    <property type="term" value="P:microtubule-based movement"/>
    <property type="evidence" value="ECO:0007669"/>
    <property type="project" value="InterPro"/>
</dbReference>
<comment type="caution">
    <text evidence="7">The sequence shown here is derived from an EMBL/GenBank/DDBJ whole genome shotgun (WGS) entry which is preliminary data.</text>
</comment>
<dbReference type="InterPro" id="IPR036961">
    <property type="entry name" value="Kinesin_motor_dom_sf"/>
</dbReference>
<dbReference type="Gene3D" id="3.40.850.10">
    <property type="entry name" value="Kinesin motor domain"/>
    <property type="match status" value="1"/>
</dbReference>
<dbReference type="PRINTS" id="PR00380">
    <property type="entry name" value="KINESINHEAVY"/>
</dbReference>
<dbReference type="Pfam" id="PF00225">
    <property type="entry name" value="Kinesin"/>
    <property type="match status" value="1"/>
</dbReference>
<evidence type="ECO:0000256" key="1">
    <source>
        <dbReference type="ARBA" id="ARBA00022701"/>
    </source>
</evidence>
<name>A0AAD3DJ97_9CHLO</name>
<protein>
    <recommendedName>
        <fullName evidence="6">Kinesin motor domain-containing protein</fullName>
    </recommendedName>
</protein>
<dbReference type="InterPro" id="IPR027640">
    <property type="entry name" value="Kinesin-like_fam"/>
</dbReference>
<keyword evidence="2" id="KW-0175">Coiled coil</keyword>
<dbReference type="SMART" id="SM00129">
    <property type="entry name" value="KISc"/>
    <property type="match status" value="1"/>
</dbReference>
<accession>A0AAD3DJ97</accession>
<feature type="compositionally biased region" description="Low complexity" evidence="5">
    <location>
        <begin position="287"/>
        <end position="298"/>
    </location>
</feature>
<feature type="binding site" evidence="4">
    <location>
        <begin position="145"/>
        <end position="152"/>
    </location>
    <ligand>
        <name>ATP</name>
        <dbReference type="ChEBI" id="CHEBI:30616"/>
    </ligand>
</feature>
<proteinExistence type="inferred from homology"/>
<feature type="region of interest" description="Disordered" evidence="5">
    <location>
        <begin position="281"/>
        <end position="323"/>
    </location>
</feature>
<comment type="similarity">
    <text evidence="4">Belongs to the TRAFAC class myosin-kinesin ATPase superfamily. Kinesin family.</text>
</comment>
<sequence length="323" mass="34924">MFKSSLELNPTMDLNYSVHQLAPDEDGLYAQASGSGSTSENFKVVVRIRPPLPRELRGTGLRAYQCTTAVEPGDRNIILSENLLAAVNQQGSLMVDAGALYNTYRFTFDYVYDQHSPQDRVYRQSAQQVVLSILQGYNAAIIAYGQTGTGKTFTMEGAMEGPDRGIIPRTVEDIFTYIVNDPEPSSKYLVRSSYLQIYNEVVSDLLKPERSPLAIREDRRKGVYVEGLSEWVVRSPAEVYQLMQRGQALRATGATKLNEVSSRSHAVCVIIVEKCTTPGEGAGGEAGAASAASSAGGAPPWARSSTASAAAGEVSVPTIQSIK</sequence>
<dbReference type="PANTHER" id="PTHR47968">
    <property type="entry name" value="CENTROMERE PROTEIN E"/>
    <property type="match status" value="1"/>
</dbReference>
<evidence type="ECO:0000256" key="2">
    <source>
        <dbReference type="ARBA" id="ARBA00023054"/>
    </source>
</evidence>
<dbReference type="Proteomes" id="UP001054857">
    <property type="component" value="Unassembled WGS sequence"/>
</dbReference>
<dbReference type="InterPro" id="IPR001752">
    <property type="entry name" value="Kinesin_motor_dom"/>
</dbReference>
<dbReference type="GO" id="GO:0008017">
    <property type="term" value="F:microtubule binding"/>
    <property type="evidence" value="ECO:0007669"/>
    <property type="project" value="InterPro"/>
</dbReference>
<gene>
    <name evidence="7" type="ORF">Agub_g3877</name>
</gene>
<dbReference type="GO" id="GO:0003777">
    <property type="term" value="F:microtubule motor activity"/>
    <property type="evidence" value="ECO:0007669"/>
    <property type="project" value="InterPro"/>
</dbReference>
<evidence type="ECO:0000256" key="5">
    <source>
        <dbReference type="SAM" id="MobiDB-lite"/>
    </source>
</evidence>
<feature type="domain" description="Kinesin motor" evidence="6">
    <location>
        <begin position="41"/>
        <end position="323"/>
    </location>
</feature>
<dbReference type="GO" id="GO:0005524">
    <property type="term" value="F:ATP binding"/>
    <property type="evidence" value="ECO:0007669"/>
    <property type="project" value="UniProtKB-UniRule"/>
</dbReference>
<evidence type="ECO:0000313" key="8">
    <source>
        <dbReference type="Proteomes" id="UP001054857"/>
    </source>
</evidence>
<keyword evidence="4" id="KW-0067">ATP-binding</keyword>
<dbReference type="PROSITE" id="PS50067">
    <property type="entry name" value="KINESIN_MOTOR_2"/>
    <property type="match status" value="1"/>
</dbReference>
<dbReference type="AlphaFoldDB" id="A0AAD3DJ97"/>
<dbReference type="GO" id="GO:0005874">
    <property type="term" value="C:microtubule"/>
    <property type="evidence" value="ECO:0007669"/>
    <property type="project" value="UniProtKB-KW"/>
</dbReference>
<evidence type="ECO:0000259" key="6">
    <source>
        <dbReference type="PROSITE" id="PS50067"/>
    </source>
</evidence>
<dbReference type="InterPro" id="IPR027417">
    <property type="entry name" value="P-loop_NTPase"/>
</dbReference>
<feature type="non-terminal residue" evidence="7">
    <location>
        <position position="323"/>
    </location>
</feature>
<keyword evidence="8" id="KW-1185">Reference proteome</keyword>
<keyword evidence="4" id="KW-0547">Nucleotide-binding</keyword>
<evidence type="ECO:0000313" key="7">
    <source>
        <dbReference type="EMBL" id="GFR42885.1"/>
    </source>
</evidence>
<evidence type="ECO:0000256" key="4">
    <source>
        <dbReference type="PROSITE-ProRule" id="PRU00283"/>
    </source>
</evidence>
<reference evidence="7 8" key="1">
    <citation type="journal article" date="2021" name="Sci. Rep.">
        <title>Genome sequencing of the multicellular alga Astrephomene provides insights into convergent evolution of germ-soma differentiation.</title>
        <authorList>
            <person name="Yamashita S."/>
            <person name="Yamamoto K."/>
            <person name="Matsuzaki R."/>
            <person name="Suzuki S."/>
            <person name="Yamaguchi H."/>
            <person name="Hirooka S."/>
            <person name="Minakuchi Y."/>
            <person name="Miyagishima S."/>
            <person name="Kawachi M."/>
            <person name="Toyoda A."/>
            <person name="Nozaki H."/>
        </authorList>
    </citation>
    <scope>NUCLEOTIDE SEQUENCE [LARGE SCALE GENOMIC DNA]</scope>
    <source>
        <strain evidence="7 8">NIES-4017</strain>
    </source>
</reference>
<keyword evidence="1" id="KW-0493">Microtubule</keyword>
<dbReference type="EMBL" id="BMAR01000004">
    <property type="protein sequence ID" value="GFR42885.1"/>
    <property type="molecule type" value="Genomic_DNA"/>
</dbReference>
<evidence type="ECO:0000256" key="3">
    <source>
        <dbReference type="ARBA" id="ARBA00023175"/>
    </source>
</evidence>